<evidence type="ECO:0000256" key="1">
    <source>
        <dbReference type="SAM" id="MobiDB-lite"/>
    </source>
</evidence>
<organism evidence="4 5">
    <name type="scientific">Ornithinimicrobium avium</name>
    <dbReference type="NCBI Taxonomy" id="2283195"/>
    <lineage>
        <taxon>Bacteria</taxon>
        <taxon>Bacillati</taxon>
        <taxon>Actinomycetota</taxon>
        <taxon>Actinomycetes</taxon>
        <taxon>Micrococcales</taxon>
        <taxon>Ornithinimicrobiaceae</taxon>
        <taxon>Ornithinimicrobium</taxon>
    </lineage>
</organism>
<evidence type="ECO:0000313" key="4">
    <source>
        <dbReference type="EMBL" id="AXH96245.1"/>
    </source>
</evidence>
<proteinExistence type="predicted"/>
<dbReference type="InterPro" id="IPR007168">
    <property type="entry name" value="Phageshock_PspC_N"/>
</dbReference>
<keyword evidence="5" id="KW-1185">Reference proteome</keyword>
<feature type="compositionally biased region" description="Gly residues" evidence="1">
    <location>
        <begin position="45"/>
        <end position="65"/>
    </location>
</feature>
<gene>
    <name evidence="4" type="ORF">DV701_08990</name>
</gene>
<protein>
    <submittedName>
        <fullName evidence="4">PspC domain-containing protein</fullName>
    </submittedName>
</protein>
<dbReference type="Pfam" id="PF04024">
    <property type="entry name" value="PspC"/>
    <property type="match status" value="1"/>
</dbReference>
<sequence>MNEIQHDTTRPPTAVPPRPGERPDDVWGVQRPPALGTQPQDMPGGSSGSSGSSGPGSWSGGGSRSGHGPQAGPSSLDRGFAALRKAPLHRDTTQGVLGGVCAGIAQRTGVSVAAVRVATVALALFFGTGVGAYLLLWALLPDQTGTTHAEQGVRSGRAGSLAVLALGTLAGLGILATIFDGLGWLVPVAIAASVVYVVMRKKGRSSAHTHG</sequence>
<dbReference type="OrthoDB" id="7359894at2"/>
<dbReference type="KEGG" id="orn:DV701_08990"/>
<dbReference type="AlphaFoldDB" id="A0A345NMI7"/>
<keyword evidence="2" id="KW-0812">Transmembrane</keyword>
<feature type="region of interest" description="Disordered" evidence="1">
    <location>
        <begin position="1"/>
        <end position="77"/>
    </location>
</feature>
<reference evidence="4 5" key="1">
    <citation type="submission" date="2018-07" db="EMBL/GenBank/DDBJ databases">
        <title>Complete genome sequencing of Ornithinimicrobium sp. AMA3305.</title>
        <authorList>
            <person name="Bae J.-W."/>
        </authorList>
    </citation>
    <scope>NUCLEOTIDE SEQUENCE [LARGE SCALE GENOMIC DNA]</scope>
    <source>
        <strain evidence="4 5">AMA3305</strain>
    </source>
</reference>
<keyword evidence="2" id="KW-0472">Membrane</keyword>
<feature type="transmembrane region" description="Helical" evidence="2">
    <location>
        <begin position="117"/>
        <end position="137"/>
    </location>
</feature>
<accession>A0A345NMI7</accession>
<feature type="transmembrane region" description="Helical" evidence="2">
    <location>
        <begin position="182"/>
        <end position="199"/>
    </location>
</feature>
<keyword evidence="2" id="KW-1133">Transmembrane helix</keyword>
<evidence type="ECO:0000259" key="3">
    <source>
        <dbReference type="Pfam" id="PF04024"/>
    </source>
</evidence>
<evidence type="ECO:0000256" key="2">
    <source>
        <dbReference type="SAM" id="Phobius"/>
    </source>
</evidence>
<dbReference type="RefSeq" id="WP_114928010.1">
    <property type="nucleotide sequence ID" value="NZ_CP031229.1"/>
</dbReference>
<dbReference type="Proteomes" id="UP000253790">
    <property type="component" value="Chromosome"/>
</dbReference>
<evidence type="ECO:0000313" key="5">
    <source>
        <dbReference type="Proteomes" id="UP000253790"/>
    </source>
</evidence>
<name>A0A345NMI7_9MICO</name>
<dbReference type="EMBL" id="CP031229">
    <property type="protein sequence ID" value="AXH96245.1"/>
    <property type="molecule type" value="Genomic_DNA"/>
</dbReference>
<feature type="domain" description="Phage shock protein PspC N-terminal" evidence="3">
    <location>
        <begin position="87"/>
        <end position="142"/>
    </location>
</feature>